<name>A0A8X7VTU8_BRACI</name>
<evidence type="ECO:0000256" key="1">
    <source>
        <dbReference type="SAM" id="MobiDB-lite"/>
    </source>
</evidence>
<dbReference type="Proteomes" id="UP000886595">
    <property type="component" value="Unassembled WGS sequence"/>
</dbReference>
<feature type="region of interest" description="Disordered" evidence="1">
    <location>
        <begin position="75"/>
        <end position="94"/>
    </location>
</feature>
<keyword evidence="3" id="KW-1185">Reference proteome</keyword>
<protein>
    <submittedName>
        <fullName evidence="2">Uncharacterized protein</fullName>
    </submittedName>
</protein>
<evidence type="ECO:0000313" key="3">
    <source>
        <dbReference type="Proteomes" id="UP000886595"/>
    </source>
</evidence>
<accession>A0A8X7VTU8</accession>
<dbReference type="AlphaFoldDB" id="A0A8X7VTU8"/>
<gene>
    <name evidence="2" type="ORF">Bca52824_020473</name>
</gene>
<proteinExistence type="predicted"/>
<comment type="caution">
    <text evidence="2">The sequence shown here is derived from an EMBL/GenBank/DDBJ whole genome shotgun (WGS) entry which is preliminary data.</text>
</comment>
<dbReference type="EMBL" id="JAAMPC010000004">
    <property type="protein sequence ID" value="KAG2317351.1"/>
    <property type="molecule type" value="Genomic_DNA"/>
</dbReference>
<organism evidence="2 3">
    <name type="scientific">Brassica carinata</name>
    <name type="common">Ethiopian mustard</name>
    <name type="synonym">Abyssinian cabbage</name>
    <dbReference type="NCBI Taxonomy" id="52824"/>
    <lineage>
        <taxon>Eukaryota</taxon>
        <taxon>Viridiplantae</taxon>
        <taxon>Streptophyta</taxon>
        <taxon>Embryophyta</taxon>
        <taxon>Tracheophyta</taxon>
        <taxon>Spermatophyta</taxon>
        <taxon>Magnoliopsida</taxon>
        <taxon>eudicotyledons</taxon>
        <taxon>Gunneridae</taxon>
        <taxon>Pentapetalae</taxon>
        <taxon>rosids</taxon>
        <taxon>malvids</taxon>
        <taxon>Brassicales</taxon>
        <taxon>Brassicaceae</taxon>
        <taxon>Brassiceae</taxon>
        <taxon>Brassica</taxon>
    </lineage>
</organism>
<reference evidence="2 3" key="1">
    <citation type="submission" date="2020-02" db="EMBL/GenBank/DDBJ databases">
        <authorList>
            <person name="Ma Q."/>
            <person name="Huang Y."/>
            <person name="Song X."/>
            <person name="Pei D."/>
        </authorList>
    </citation>
    <scope>NUCLEOTIDE SEQUENCE [LARGE SCALE GENOMIC DNA]</scope>
    <source>
        <strain evidence="2">Sxm20200214</strain>
        <tissue evidence="2">Leaf</tissue>
    </source>
</reference>
<sequence length="134" mass="15123">MDKCQLVKCPLSTTKTWESQRPCEARSPPWHVGSCQKLNSGLRAYQSARKPGVALSRSAQMAGITTKLNMDLVETSRVEEEEERTSHGQGKETEGAVQCRLEMDRCRRSCFGLWASFKCYWQGLNGWSRAETCS</sequence>
<evidence type="ECO:0000313" key="2">
    <source>
        <dbReference type="EMBL" id="KAG2317351.1"/>
    </source>
</evidence>